<feature type="region of interest" description="Disordered" evidence="1">
    <location>
        <begin position="1"/>
        <end position="31"/>
    </location>
</feature>
<feature type="compositionally biased region" description="Polar residues" evidence="1">
    <location>
        <begin position="1"/>
        <end position="16"/>
    </location>
</feature>
<evidence type="ECO:0000313" key="2">
    <source>
        <dbReference type="EMBL" id="PKU47904.1"/>
    </source>
</evidence>
<name>A0A2I0UPE1_LIMLA</name>
<dbReference type="AlphaFoldDB" id="A0A2I0UPE1"/>
<dbReference type="OrthoDB" id="9401861at2759"/>
<dbReference type="Proteomes" id="UP000233556">
    <property type="component" value="Unassembled WGS sequence"/>
</dbReference>
<protein>
    <submittedName>
        <fullName evidence="2">Uncharacterized protein</fullName>
    </submittedName>
</protein>
<accession>A0A2I0UPE1</accession>
<evidence type="ECO:0000313" key="3">
    <source>
        <dbReference type="Proteomes" id="UP000233556"/>
    </source>
</evidence>
<sequence>MLYSSSCGRTQKNSPTDIKLEKKRGVQGSATGAGAELPLQLVAKQVVPLKPYTGEDVHTAAQGGPHATAGGHVLKEAAACEEPMHEQAPGKKEARAGAGFLAGPVAHGEELTLEQFLKERILWEGPMLEQRKSVRRKEEQKGTVVPLCCLGPGRGDKRVGNEGVKLNLGKRGWGEGVFSFVFVSHHPTVFLIDNKGN</sequence>
<reference evidence="3" key="1">
    <citation type="submission" date="2017-11" db="EMBL/GenBank/DDBJ databases">
        <authorList>
            <person name="Lima N.C."/>
            <person name="Parody-Merino A.M."/>
            <person name="Battley P.F."/>
            <person name="Fidler A.E."/>
            <person name="Prosdocimi F."/>
        </authorList>
    </citation>
    <scope>NUCLEOTIDE SEQUENCE [LARGE SCALE GENOMIC DNA]</scope>
</reference>
<reference evidence="3" key="2">
    <citation type="submission" date="2017-12" db="EMBL/GenBank/DDBJ databases">
        <title>Genome sequence of the Bar-tailed Godwit (Limosa lapponica baueri).</title>
        <authorList>
            <person name="Lima N.C.B."/>
            <person name="Parody-Merino A.M."/>
            <person name="Battley P.F."/>
            <person name="Fidler A.E."/>
            <person name="Prosdocimi F."/>
        </authorList>
    </citation>
    <scope>NUCLEOTIDE SEQUENCE [LARGE SCALE GENOMIC DNA]</scope>
</reference>
<organism evidence="2 3">
    <name type="scientific">Limosa lapponica baueri</name>
    <dbReference type="NCBI Taxonomy" id="1758121"/>
    <lineage>
        <taxon>Eukaryota</taxon>
        <taxon>Metazoa</taxon>
        <taxon>Chordata</taxon>
        <taxon>Craniata</taxon>
        <taxon>Vertebrata</taxon>
        <taxon>Euteleostomi</taxon>
        <taxon>Archelosauria</taxon>
        <taxon>Archosauria</taxon>
        <taxon>Dinosauria</taxon>
        <taxon>Saurischia</taxon>
        <taxon>Theropoda</taxon>
        <taxon>Coelurosauria</taxon>
        <taxon>Aves</taxon>
        <taxon>Neognathae</taxon>
        <taxon>Neoaves</taxon>
        <taxon>Charadriiformes</taxon>
        <taxon>Scolopacidae</taxon>
        <taxon>Limosa</taxon>
    </lineage>
</organism>
<dbReference type="EMBL" id="KZ505666">
    <property type="protein sequence ID" value="PKU47904.1"/>
    <property type="molecule type" value="Genomic_DNA"/>
</dbReference>
<proteinExistence type="predicted"/>
<keyword evidence="3" id="KW-1185">Reference proteome</keyword>
<gene>
    <name evidence="2" type="ORF">llap_1820</name>
</gene>
<evidence type="ECO:0000256" key="1">
    <source>
        <dbReference type="SAM" id="MobiDB-lite"/>
    </source>
</evidence>